<dbReference type="InterPro" id="IPR010255">
    <property type="entry name" value="Haem_peroxidase_sf"/>
</dbReference>
<dbReference type="InterPro" id="IPR001621">
    <property type="entry name" value="Ligninase"/>
</dbReference>
<protein>
    <recommendedName>
        <fullName evidence="10">Peroxidase</fullName>
        <ecNumber evidence="10">1.11.1.-</ecNumber>
    </recommendedName>
</protein>
<dbReference type="PRINTS" id="PR00462">
    <property type="entry name" value="LIGNINASE"/>
</dbReference>
<evidence type="ECO:0000313" key="13">
    <source>
        <dbReference type="Proteomes" id="UP000756132"/>
    </source>
</evidence>
<dbReference type="Gene3D" id="1.10.420.10">
    <property type="entry name" value="Peroxidase, domain 2"/>
    <property type="match status" value="1"/>
</dbReference>
<evidence type="ECO:0000256" key="6">
    <source>
        <dbReference type="PIRSR" id="PIRSR601621-1"/>
    </source>
</evidence>
<keyword evidence="3" id="KW-0408">Iron</keyword>
<feature type="site" description="Transition state stabilizer" evidence="8">
    <location>
        <position position="86"/>
    </location>
</feature>
<dbReference type="EMBL" id="CP090166">
    <property type="protein sequence ID" value="UJO16380.1"/>
    <property type="molecule type" value="Genomic_DNA"/>
</dbReference>
<evidence type="ECO:0000256" key="2">
    <source>
        <dbReference type="ARBA" id="ARBA00022559"/>
    </source>
</evidence>
<feature type="binding site" evidence="7">
    <location>
        <position position="91"/>
    </location>
    <ligand>
        <name>Ca(2+)</name>
        <dbReference type="ChEBI" id="CHEBI:29108"/>
        <label>1</label>
    </ligand>
</feature>
<feature type="binding site" evidence="7">
    <location>
        <position position="108"/>
    </location>
    <ligand>
        <name>Ca(2+)</name>
        <dbReference type="ChEBI" id="CHEBI:29108"/>
        <label>1</label>
    </ligand>
</feature>
<dbReference type="InterPro" id="IPR002016">
    <property type="entry name" value="Haem_peroxidase"/>
</dbReference>
<gene>
    <name evidence="12" type="ORF">CLAFUR5_03971</name>
</gene>
<comment type="cofactor">
    <cofactor evidence="7 10">
        <name>Ca(2+)</name>
        <dbReference type="ChEBI" id="CHEBI:29108"/>
    </cofactor>
    <text evidence="7 10">Binds 2 calcium ions per subunit.</text>
</comment>
<reference evidence="12" key="1">
    <citation type="submission" date="2021-12" db="EMBL/GenBank/DDBJ databases">
        <authorList>
            <person name="Zaccaron A."/>
            <person name="Stergiopoulos I."/>
        </authorList>
    </citation>
    <scope>NUCLEOTIDE SEQUENCE</scope>
    <source>
        <strain evidence="12">Race5_Kim</strain>
    </source>
</reference>
<accession>A0A9Q8P7P6</accession>
<evidence type="ECO:0000313" key="12">
    <source>
        <dbReference type="EMBL" id="UJO16380.1"/>
    </source>
</evidence>
<keyword evidence="13" id="KW-1185">Reference proteome</keyword>
<evidence type="ECO:0000256" key="1">
    <source>
        <dbReference type="ARBA" id="ARBA00006089"/>
    </source>
</evidence>
<keyword evidence="9" id="KW-1015">Disulfide bond</keyword>
<reference evidence="12" key="2">
    <citation type="journal article" date="2022" name="Microb. Genom.">
        <title>A chromosome-scale genome assembly of the tomato pathogen Cladosporium fulvum reveals a compartmentalized genome architecture and the presence of a dispensable chromosome.</title>
        <authorList>
            <person name="Zaccaron A.Z."/>
            <person name="Chen L.H."/>
            <person name="Samaras A."/>
            <person name="Stergiopoulos I."/>
        </authorList>
    </citation>
    <scope>NUCLEOTIDE SEQUENCE</scope>
    <source>
        <strain evidence="12">Race5_Kim</strain>
    </source>
</reference>
<feature type="active site" description="Proton acceptor" evidence="6">
    <location>
        <position position="90"/>
    </location>
</feature>
<comment type="similarity">
    <text evidence="1 10">Belongs to the peroxidase family. Ligninase subfamily.</text>
</comment>
<evidence type="ECO:0000256" key="4">
    <source>
        <dbReference type="ARBA" id="ARBA00023002"/>
    </source>
</evidence>
<feature type="binding site" evidence="7">
    <location>
        <position position="225"/>
    </location>
    <ligand>
        <name>Ca(2+)</name>
        <dbReference type="ChEBI" id="CHEBI:29108"/>
        <label>2</label>
    </ligand>
</feature>
<proteinExistence type="inferred from homology"/>
<dbReference type="PANTHER" id="PTHR31356:SF66">
    <property type="entry name" value="CATALASE-PEROXIDASE"/>
    <property type="match status" value="1"/>
</dbReference>
<dbReference type="AlphaFoldDB" id="A0A9Q8P7P6"/>
<dbReference type="GO" id="GO:0000302">
    <property type="term" value="P:response to reactive oxygen species"/>
    <property type="evidence" value="ECO:0007669"/>
    <property type="project" value="TreeGrafter"/>
</dbReference>
<dbReference type="InterPro" id="IPR044831">
    <property type="entry name" value="Ccp1-like"/>
</dbReference>
<dbReference type="PRINTS" id="PR00458">
    <property type="entry name" value="PEROXIDASE"/>
</dbReference>
<dbReference type="EC" id="1.11.1.-" evidence="10"/>
<feature type="domain" description="Plant heme peroxidase family profile" evidence="11">
    <location>
        <begin position="56"/>
        <end position="329"/>
    </location>
</feature>
<dbReference type="GO" id="GO:0020037">
    <property type="term" value="F:heme binding"/>
    <property type="evidence" value="ECO:0007669"/>
    <property type="project" value="UniProtKB-UniRule"/>
</dbReference>
<dbReference type="OrthoDB" id="2113341at2759"/>
<dbReference type="SUPFAM" id="SSF48113">
    <property type="entry name" value="Heme-dependent peroxidases"/>
    <property type="match status" value="1"/>
</dbReference>
<name>A0A9Q8P7P6_PASFU</name>
<dbReference type="Pfam" id="PF00141">
    <property type="entry name" value="peroxidase"/>
    <property type="match status" value="1"/>
</dbReference>
<keyword evidence="7 10" id="KW-0479">Metal-binding</keyword>
<evidence type="ECO:0000256" key="7">
    <source>
        <dbReference type="PIRSR" id="PIRSR601621-2"/>
    </source>
</evidence>
<evidence type="ECO:0000256" key="8">
    <source>
        <dbReference type="PIRSR" id="PIRSR601621-3"/>
    </source>
</evidence>
<evidence type="ECO:0000256" key="9">
    <source>
        <dbReference type="PIRSR" id="PIRSR601621-4"/>
    </source>
</evidence>
<evidence type="ECO:0000259" key="11">
    <source>
        <dbReference type="PROSITE" id="PS50873"/>
    </source>
</evidence>
<feature type="binding site" evidence="7">
    <location>
        <position position="244"/>
    </location>
    <ligand>
        <name>Ca(2+)</name>
        <dbReference type="ChEBI" id="CHEBI:29108"/>
        <label>2</label>
    </ligand>
</feature>
<dbReference type="KEGG" id="ffu:CLAFUR5_03971"/>
<keyword evidence="4 10" id="KW-0560">Oxidoreductase</keyword>
<feature type="binding site" evidence="7">
    <location>
        <position position="251"/>
    </location>
    <ligand>
        <name>Ca(2+)</name>
        <dbReference type="ChEBI" id="CHEBI:29108"/>
        <label>2</label>
    </ligand>
</feature>
<evidence type="ECO:0000256" key="10">
    <source>
        <dbReference type="RuleBase" id="RU363051"/>
    </source>
</evidence>
<dbReference type="GO" id="GO:0042744">
    <property type="term" value="P:hydrogen peroxide catabolic process"/>
    <property type="evidence" value="ECO:0007669"/>
    <property type="project" value="TreeGrafter"/>
</dbReference>
<feature type="binding site" evidence="7">
    <location>
        <position position="112"/>
    </location>
    <ligand>
        <name>Ca(2+)</name>
        <dbReference type="ChEBI" id="CHEBI:29108"/>
        <label>1</label>
    </ligand>
</feature>
<keyword evidence="2 10" id="KW-0575">Peroxidase</keyword>
<dbReference type="OMA" id="SATWILK"/>
<feature type="disulfide bond" evidence="9">
    <location>
        <begin position="77"/>
        <end position="166"/>
    </location>
</feature>
<evidence type="ECO:0000256" key="5">
    <source>
        <dbReference type="ARBA" id="ARBA00023180"/>
    </source>
</evidence>
<dbReference type="RefSeq" id="XP_047760746.1">
    <property type="nucleotide sequence ID" value="XM_047903119.1"/>
</dbReference>
<dbReference type="PROSITE" id="PS50873">
    <property type="entry name" value="PEROXIDASE_4"/>
    <property type="match status" value="1"/>
</dbReference>
<dbReference type="GO" id="GO:0046872">
    <property type="term" value="F:metal ion binding"/>
    <property type="evidence" value="ECO:0007669"/>
    <property type="project" value="UniProtKB-UniRule"/>
</dbReference>
<organism evidence="12 13">
    <name type="scientific">Passalora fulva</name>
    <name type="common">Tomato leaf mold</name>
    <name type="synonym">Cladosporium fulvum</name>
    <dbReference type="NCBI Taxonomy" id="5499"/>
    <lineage>
        <taxon>Eukaryota</taxon>
        <taxon>Fungi</taxon>
        <taxon>Dikarya</taxon>
        <taxon>Ascomycota</taxon>
        <taxon>Pezizomycotina</taxon>
        <taxon>Dothideomycetes</taxon>
        <taxon>Dothideomycetidae</taxon>
        <taxon>Mycosphaerellales</taxon>
        <taxon>Mycosphaerellaceae</taxon>
        <taxon>Fulvia</taxon>
    </lineage>
</organism>
<dbReference type="GeneID" id="71983849"/>
<dbReference type="Proteomes" id="UP000756132">
    <property type="component" value="Chromosome 4"/>
</dbReference>
<dbReference type="PANTHER" id="PTHR31356">
    <property type="entry name" value="THYLAKOID LUMENAL 29 KDA PROTEIN, CHLOROPLASTIC-RELATED"/>
    <property type="match status" value="1"/>
</dbReference>
<evidence type="ECO:0000256" key="3">
    <source>
        <dbReference type="ARBA" id="ARBA00022617"/>
    </source>
</evidence>
<keyword evidence="3" id="KW-0349">Heme</keyword>
<keyword evidence="7 10" id="KW-0106">Calcium</keyword>
<feature type="binding site" evidence="7">
    <location>
        <position position="110"/>
    </location>
    <ligand>
        <name>Ca(2+)</name>
        <dbReference type="ChEBI" id="CHEBI:29108"/>
        <label>1</label>
    </ligand>
</feature>
<dbReference type="Gene3D" id="1.10.520.10">
    <property type="match status" value="1"/>
</dbReference>
<dbReference type="GO" id="GO:0034599">
    <property type="term" value="P:cellular response to oxidative stress"/>
    <property type="evidence" value="ECO:0007669"/>
    <property type="project" value="InterPro"/>
</dbReference>
<keyword evidence="5" id="KW-0325">Glycoprotein</keyword>
<dbReference type="GO" id="GO:0004601">
    <property type="term" value="F:peroxidase activity"/>
    <property type="evidence" value="ECO:0007669"/>
    <property type="project" value="UniProtKB-KW"/>
</dbReference>
<sequence>MVVASTSVLSLTVASTLLQAGIAAVIISSFLVDAAAVAERNSAVSEDKNDPTSGSSGSCPQIWSQVASQLKSDFSGCNDFARSAIRFAFHDAAGYSSSNSQYAPASGGADGSLLLNDDEISRNTEAPMKENYRDPYLLPFYQKYKGQGVGAADLVQFAGAVGIKSCRGGPTVRAVVGRKDSNQAAPQGTLPAAFGQGSDYDSLIQLWGQKGISPRELAALMGARTVSISFTEDANGIPPGSPQDSDPTVWDNHYYTQTQSQKEPWGVHSFASDVNLSNATTECGQAFTDFGKDSATWILKFSAAMQKLSLLGIDSETVSGFTDCTSLIS</sequence>